<evidence type="ECO:0000313" key="5">
    <source>
        <dbReference type="EMBL" id="SVB31857.1"/>
    </source>
</evidence>
<sequence length="111" mass="12014">MNDVIRPRRSVLYMPGSNRRAMEKARELPADVLILDLEDAVTPDAKVSARQEAVEAVERGGYGLREVVIRINGLDTQWHADDLTAAAASNAHAVLLPKVEGGRQVQTVAAA</sequence>
<dbReference type="PANTHER" id="PTHR32308">
    <property type="entry name" value="LYASE BETA SUBUNIT, PUTATIVE (AFU_ORTHOLOGUE AFUA_4G13030)-RELATED"/>
    <property type="match status" value="1"/>
</dbReference>
<dbReference type="GO" id="GO:0000287">
    <property type="term" value="F:magnesium ion binding"/>
    <property type="evidence" value="ECO:0007669"/>
    <property type="project" value="TreeGrafter"/>
</dbReference>
<name>A0A382D2N4_9ZZZZ</name>
<keyword evidence="3" id="KW-0460">Magnesium</keyword>
<dbReference type="PANTHER" id="PTHR32308:SF10">
    <property type="entry name" value="CITRATE LYASE SUBUNIT BETA"/>
    <property type="match status" value="1"/>
</dbReference>
<feature type="non-terminal residue" evidence="5">
    <location>
        <position position="111"/>
    </location>
</feature>
<dbReference type="InterPro" id="IPR040442">
    <property type="entry name" value="Pyrv_kinase-like_dom_sf"/>
</dbReference>
<evidence type="ECO:0000256" key="2">
    <source>
        <dbReference type="ARBA" id="ARBA00022723"/>
    </source>
</evidence>
<dbReference type="Gene3D" id="3.20.20.60">
    <property type="entry name" value="Phosphoenolpyruvate-binding domains"/>
    <property type="match status" value="1"/>
</dbReference>
<feature type="domain" description="HpcH/HpaI aldolase/citrate lyase" evidence="4">
    <location>
        <begin position="9"/>
        <end position="110"/>
    </location>
</feature>
<accession>A0A382D2N4</accession>
<dbReference type="InterPro" id="IPR005000">
    <property type="entry name" value="Aldolase/citrate-lyase_domain"/>
</dbReference>
<dbReference type="InterPro" id="IPR015813">
    <property type="entry name" value="Pyrv/PenolPyrv_kinase-like_dom"/>
</dbReference>
<evidence type="ECO:0000259" key="4">
    <source>
        <dbReference type="Pfam" id="PF03328"/>
    </source>
</evidence>
<dbReference type="SUPFAM" id="SSF51621">
    <property type="entry name" value="Phosphoenolpyruvate/pyruvate domain"/>
    <property type="match status" value="1"/>
</dbReference>
<reference evidence="5" key="1">
    <citation type="submission" date="2018-05" db="EMBL/GenBank/DDBJ databases">
        <authorList>
            <person name="Lanie J.A."/>
            <person name="Ng W.-L."/>
            <person name="Kazmierczak K.M."/>
            <person name="Andrzejewski T.M."/>
            <person name="Davidsen T.M."/>
            <person name="Wayne K.J."/>
            <person name="Tettelin H."/>
            <person name="Glass J.I."/>
            <person name="Rusch D."/>
            <person name="Podicherti R."/>
            <person name="Tsui H.-C.T."/>
            <person name="Winkler M.E."/>
        </authorList>
    </citation>
    <scope>NUCLEOTIDE SEQUENCE</scope>
</reference>
<gene>
    <name evidence="5" type="ORF">METZ01_LOCUS184711</name>
</gene>
<keyword evidence="2" id="KW-0479">Metal-binding</keyword>
<evidence type="ECO:0000256" key="3">
    <source>
        <dbReference type="ARBA" id="ARBA00022842"/>
    </source>
</evidence>
<dbReference type="AlphaFoldDB" id="A0A382D2N4"/>
<dbReference type="Pfam" id="PF03328">
    <property type="entry name" value="HpcH_HpaI"/>
    <property type="match status" value="1"/>
</dbReference>
<comment type="cofactor">
    <cofactor evidence="1">
        <name>Mg(2+)</name>
        <dbReference type="ChEBI" id="CHEBI:18420"/>
    </cofactor>
</comment>
<dbReference type="EMBL" id="UINC01037013">
    <property type="protein sequence ID" value="SVB31857.1"/>
    <property type="molecule type" value="Genomic_DNA"/>
</dbReference>
<organism evidence="5">
    <name type="scientific">marine metagenome</name>
    <dbReference type="NCBI Taxonomy" id="408172"/>
    <lineage>
        <taxon>unclassified sequences</taxon>
        <taxon>metagenomes</taxon>
        <taxon>ecological metagenomes</taxon>
    </lineage>
</organism>
<protein>
    <recommendedName>
        <fullName evidence="4">HpcH/HpaI aldolase/citrate lyase domain-containing protein</fullName>
    </recommendedName>
</protein>
<dbReference type="GO" id="GO:0003824">
    <property type="term" value="F:catalytic activity"/>
    <property type="evidence" value="ECO:0007669"/>
    <property type="project" value="InterPro"/>
</dbReference>
<proteinExistence type="predicted"/>
<dbReference type="GO" id="GO:0006107">
    <property type="term" value="P:oxaloacetate metabolic process"/>
    <property type="evidence" value="ECO:0007669"/>
    <property type="project" value="TreeGrafter"/>
</dbReference>
<evidence type="ECO:0000256" key="1">
    <source>
        <dbReference type="ARBA" id="ARBA00001946"/>
    </source>
</evidence>